<dbReference type="Pfam" id="PF03351">
    <property type="entry name" value="DOMON"/>
    <property type="match status" value="1"/>
</dbReference>
<keyword evidence="2" id="KW-0732">Signal</keyword>
<feature type="domain" description="DOMON" evidence="3">
    <location>
        <begin position="225"/>
        <end position="345"/>
    </location>
</feature>
<feature type="chain" id="PRO_5044873157" description="DOMON domain-containing protein" evidence="2">
    <location>
        <begin position="21"/>
        <end position="948"/>
    </location>
</feature>
<evidence type="ECO:0000256" key="1">
    <source>
        <dbReference type="SAM" id="MobiDB-lite"/>
    </source>
</evidence>
<feature type="compositionally biased region" description="Basic and acidic residues" evidence="1">
    <location>
        <begin position="429"/>
        <end position="451"/>
    </location>
</feature>
<sequence length="948" mass="104440">MCKFLNITLIAVILLKTVKSAYLSTKCGFHWPDYSIKWAFEPQTQSIVFVLKTMPPRNLSSEGILTTGIAFETEEHTEFIGVAISKQKDGEMKVIRANAKGTEGLFELNSDNTANRVREITMKKRQNGEIIVEFARQLKGENERRLLTGCRTFKFPTKWAWIPSGSSSFSLMAKPREICELAENCFFDVQELKKKIKHREAFSPVDIAHSVDVSGKGDPCSFKNENYEVRWAYDSNTANVNFVMKQKAKSGKWWSAVGIGDNMSDMDIGVVFLDGGEPNEMGDYYSNSYGMPDKDAIQDWELNKSESEWDEQSVELHFSRQLITKDTEKDHSLDGCVLFQFAANGGTYGDGYQIHKHENWPDLYKACDLKKYCIKPNDIVDKPEISHSDDGTNERRFNNASEEQQQLLANGAKPNSLLTKNLTISPKIPENEHSKMNETKSAHEKEQRETTQKSQNGNWTKETEAELKPMKKREEFGTANANAETNNAFGGNVTFVGEVYTAEESSKNDSINQRSVGPSGGGSGGESPFSLNAFLGNQTDGSNIAPVGVALTELGQNGTKVKETQFGIDQLIDDGKESGNGTLAANGTTTANSTLTNETITATNQIPLNGFVSPSPMSNISITGDNNSTTNPPTSIPPSADGQSETEEQKPFSPTKSADLQNNSTTHAFESISSEMNSTDFTIKNEAEKNRTTQIEEIASGNTTQNSTETTIEVEEEIPTAPTVTEANTTATSKTTEQSLDDQTSNGTSSPSTVTEKQPKTIGNDTTTAEKANTERTEETTETETTPIHNSSLNVPIDEQQKNNTTIANEHGSLNVAEETTATTRIPTSSTTFAANTTESGTTDGLIMEGQQNETIIIPRANKEREKGEKAQTIKLPVAKSKCETLRPDLPICKSYMDNYLGRVREWADKHDERMEQQLGKACKLLASVPHVPTLCCQIFEENCNGQI</sequence>
<feature type="compositionally biased region" description="Polar residues" evidence="1">
    <location>
        <begin position="652"/>
        <end position="663"/>
    </location>
</feature>
<gene>
    <name evidence="4" type="ORF">niasHS_006791</name>
</gene>
<evidence type="ECO:0000259" key="3">
    <source>
        <dbReference type="PROSITE" id="PS50836"/>
    </source>
</evidence>
<keyword evidence="5" id="KW-1185">Reference proteome</keyword>
<evidence type="ECO:0000313" key="4">
    <source>
        <dbReference type="EMBL" id="KAL3090339.1"/>
    </source>
</evidence>
<feature type="compositionally biased region" description="Polar residues" evidence="1">
    <location>
        <begin position="615"/>
        <end position="625"/>
    </location>
</feature>
<dbReference type="AlphaFoldDB" id="A0ABD2JIL1"/>
<comment type="caution">
    <text evidence="4">The sequence shown here is derived from an EMBL/GenBank/DDBJ whole genome shotgun (WGS) entry which is preliminary data.</text>
</comment>
<organism evidence="4 5">
    <name type="scientific">Heterodera schachtii</name>
    <name type="common">Sugarbeet cyst nematode worm</name>
    <name type="synonym">Tylenchus schachtii</name>
    <dbReference type="NCBI Taxonomy" id="97005"/>
    <lineage>
        <taxon>Eukaryota</taxon>
        <taxon>Metazoa</taxon>
        <taxon>Ecdysozoa</taxon>
        <taxon>Nematoda</taxon>
        <taxon>Chromadorea</taxon>
        <taxon>Rhabditida</taxon>
        <taxon>Tylenchina</taxon>
        <taxon>Tylenchomorpha</taxon>
        <taxon>Tylenchoidea</taxon>
        <taxon>Heteroderidae</taxon>
        <taxon>Heteroderinae</taxon>
        <taxon>Heterodera</taxon>
    </lineage>
</organism>
<evidence type="ECO:0000313" key="5">
    <source>
        <dbReference type="Proteomes" id="UP001620645"/>
    </source>
</evidence>
<protein>
    <recommendedName>
        <fullName evidence="3">DOMON domain-containing protein</fullName>
    </recommendedName>
</protein>
<dbReference type="EMBL" id="JBICCN010000143">
    <property type="protein sequence ID" value="KAL3090339.1"/>
    <property type="molecule type" value="Genomic_DNA"/>
</dbReference>
<feature type="compositionally biased region" description="Low complexity" evidence="1">
    <location>
        <begin position="626"/>
        <end position="639"/>
    </location>
</feature>
<feature type="compositionally biased region" description="Polar residues" evidence="1">
    <location>
        <begin position="737"/>
        <end position="765"/>
    </location>
</feature>
<feature type="region of interest" description="Disordered" evidence="1">
    <location>
        <begin position="409"/>
        <end position="467"/>
    </location>
</feature>
<feature type="compositionally biased region" description="Low complexity" evidence="1">
    <location>
        <begin position="719"/>
        <end position="736"/>
    </location>
</feature>
<proteinExistence type="predicted"/>
<dbReference type="PROSITE" id="PS50836">
    <property type="entry name" value="DOMON"/>
    <property type="match status" value="1"/>
</dbReference>
<dbReference type="InterPro" id="IPR005018">
    <property type="entry name" value="DOMON_domain"/>
</dbReference>
<feature type="region of interest" description="Disordered" evidence="1">
    <location>
        <begin position="607"/>
        <end position="663"/>
    </location>
</feature>
<dbReference type="CDD" id="cd09631">
    <property type="entry name" value="DOMON_DOH"/>
    <property type="match status" value="1"/>
</dbReference>
<reference evidence="4 5" key="1">
    <citation type="submission" date="2024-10" db="EMBL/GenBank/DDBJ databases">
        <authorList>
            <person name="Kim D."/>
        </authorList>
    </citation>
    <scope>NUCLEOTIDE SEQUENCE [LARGE SCALE GENOMIC DNA]</scope>
    <source>
        <strain evidence="4">Taebaek</strain>
    </source>
</reference>
<dbReference type="InterPro" id="IPR045266">
    <property type="entry name" value="DOH_DOMON"/>
</dbReference>
<accession>A0ABD2JIL1</accession>
<name>A0ABD2JIL1_HETSC</name>
<feature type="signal peptide" evidence="2">
    <location>
        <begin position="1"/>
        <end position="20"/>
    </location>
</feature>
<feature type="region of interest" description="Disordered" evidence="1">
    <location>
        <begin position="692"/>
        <end position="798"/>
    </location>
</feature>
<dbReference type="SMART" id="SM00664">
    <property type="entry name" value="DoH"/>
    <property type="match status" value="1"/>
</dbReference>
<dbReference type="PANTHER" id="PTHR36516:SF5">
    <property type="entry name" value="DOMON DOMAIN-CONTAINING PROTEIN"/>
    <property type="match status" value="1"/>
</dbReference>
<feature type="compositionally biased region" description="Polar residues" evidence="1">
    <location>
        <begin position="692"/>
        <end position="707"/>
    </location>
</feature>
<evidence type="ECO:0000256" key="2">
    <source>
        <dbReference type="SAM" id="SignalP"/>
    </source>
</evidence>
<dbReference type="PANTHER" id="PTHR36516">
    <property type="entry name" value="PROTEIN CBG04168-RELATED"/>
    <property type="match status" value="1"/>
</dbReference>
<feature type="region of interest" description="Disordered" evidence="1">
    <location>
        <begin position="503"/>
        <end position="531"/>
    </location>
</feature>
<dbReference type="Proteomes" id="UP001620645">
    <property type="component" value="Unassembled WGS sequence"/>
</dbReference>